<sequence length="104" mass="11961">MTTYAESGIRAAQESFFMGIHEYNYKNGHFKDRITKETSCRDTINTLLASPLVTQPEKEKLRLARASLLEMEKALTIPISQFELLVKSMPLMNVFDIFTEDAKR</sequence>
<dbReference type="EMBL" id="PDNB01000002">
    <property type="protein sequence ID" value="PGH18793.1"/>
    <property type="molecule type" value="Genomic_DNA"/>
</dbReference>
<dbReference type="OrthoDB" id="3559161at2759"/>
<evidence type="ECO:0000313" key="2">
    <source>
        <dbReference type="Proteomes" id="UP000223968"/>
    </source>
</evidence>
<dbReference type="Proteomes" id="UP000223968">
    <property type="component" value="Unassembled WGS sequence"/>
</dbReference>
<accession>A0A2B7YCN1</accession>
<protein>
    <submittedName>
        <fullName evidence="1">Uncharacterized protein</fullName>
    </submittedName>
</protein>
<keyword evidence="2" id="KW-1185">Reference proteome</keyword>
<name>A0A2B7YCN1_9EURO</name>
<organism evidence="1 2">
    <name type="scientific">Helicocarpus griseus UAMH5409</name>
    <dbReference type="NCBI Taxonomy" id="1447875"/>
    <lineage>
        <taxon>Eukaryota</taxon>
        <taxon>Fungi</taxon>
        <taxon>Dikarya</taxon>
        <taxon>Ascomycota</taxon>
        <taxon>Pezizomycotina</taxon>
        <taxon>Eurotiomycetes</taxon>
        <taxon>Eurotiomycetidae</taxon>
        <taxon>Onygenales</taxon>
        <taxon>Ajellomycetaceae</taxon>
        <taxon>Helicocarpus</taxon>
    </lineage>
</organism>
<reference evidence="1 2" key="1">
    <citation type="submission" date="2017-10" db="EMBL/GenBank/DDBJ databases">
        <title>Comparative genomics in systemic dimorphic fungi from Ajellomycetaceae.</title>
        <authorList>
            <person name="Munoz J.F."/>
            <person name="Mcewen J.G."/>
            <person name="Clay O.K."/>
            <person name="Cuomo C.A."/>
        </authorList>
    </citation>
    <scope>NUCLEOTIDE SEQUENCE [LARGE SCALE GENOMIC DNA]</scope>
    <source>
        <strain evidence="1 2">UAMH5409</strain>
    </source>
</reference>
<evidence type="ECO:0000313" key="1">
    <source>
        <dbReference type="EMBL" id="PGH18793.1"/>
    </source>
</evidence>
<dbReference type="AlphaFoldDB" id="A0A2B7YCN1"/>
<gene>
    <name evidence="1" type="ORF">AJ79_00206</name>
</gene>
<proteinExistence type="predicted"/>
<comment type="caution">
    <text evidence="1">The sequence shown here is derived from an EMBL/GenBank/DDBJ whole genome shotgun (WGS) entry which is preliminary data.</text>
</comment>